<evidence type="ECO:0000313" key="9">
    <source>
        <dbReference type="Proteomes" id="UP001612915"/>
    </source>
</evidence>
<keyword evidence="9" id="KW-1185">Reference proteome</keyword>
<dbReference type="PANTHER" id="PTHR40079">
    <property type="entry name" value="MANNAN ENDO-1,4-BETA-MANNOSIDASE E-RELATED"/>
    <property type="match status" value="1"/>
</dbReference>
<evidence type="ECO:0000256" key="1">
    <source>
        <dbReference type="ARBA" id="ARBA00007754"/>
    </source>
</evidence>
<dbReference type="SUPFAM" id="SSF51445">
    <property type="entry name" value="(Trans)glycosidases"/>
    <property type="match status" value="1"/>
</dbReference>
<feature type="active site" description="Nucleophile" evidence="4">
    <location>
        <position position="326"/>
    </location>
</feature>
<feature type="active site" description="Proton donor" evidence="4">
    <location>
        <position position="174"/>
    </location>
</feature>
<keyword evidence="6" id="KW-1133">Transmembrane helix</keyword>
<keyword evidence="3 4" id="KW-0326">Glycosidase</keyword>
<keyword evidence="6" id="KW-0472">Membrane</keyword>
<dbReference type="InterPro" id="IPR000805">
    <property type="entry name" value="Glyco_hydro_26"/>
</dbReference>
<evidence type="ECO:0000256" key="2">
    <source>
        <dbReference type="ARBA" id="ARBA00022801"/>
    </source>
</evidence>
<proteinExistence type="inferred from homology"/>
<dbReference type="PANTHER" id="PTHR40079:SF4">
    <property type="entry name" value="GH26 DOMAIN-CONTAINING PROTEIN-RELATED"/>
    <property type="match status" value="1"/>
</dbReference>
<feature type="region of interest" description="Disordered" evidence="5">
    <location>
        <begin position="1"/>
        <end position="20"/>
    </location>
</feature>
<evidence type="ECO:0000313" key="8">
    <source>
        <dbReference type="EMBL" id="MFI7586718.1"/>
    </source>
</evidence>
<name>A0ABW8AL43_9ACTN</name>
<feature type="compositionally biased region" description="Basic and acidic residues" evidence="5">
    <location>
        <begin position="1"/>
        <end position="13"/>
    </location>
</feature>
<dbReference type="GO" id="GO:0016787">
    <property type="term" value="F:hydrolase activity"/>
    <property type="evidence" value="ECO:0007669"/>
    <property type="project" value="UniProtKB-KW"/>
</dbReference>
<evidence type="ECO:0000256" key="3">
    <source>
        <dbReference type="ARBA" id="ARBA00023295"/>
    </source>
</evidence>
<evidence type="ECO:0000259" key="7">
    <source>
        <dbReference type="PROSITE" id="PS51764"/>
    </source>
</evidence>
<dbReference type="Gene3D" id="3.20.20.80">
    <property type="entry name" value="Glycosidases"/>
    <property type="match status" value="1"/>
</dbReference>
<protein>
    <submittedName>
        <fullName evidence="8">Glycoside hydrolase family 26 protein</fullName>
    </submittedName>
</protein>
<keyword evidence="6" id="KW-0812">Transmembrane</keyword>
<dbReference type="Pfam" id="PF02156">
    <property type="entry name" value="Glyco_hydro_26"/>
    <property type="match status" value="1"/>
</dbReference>
<comment type="caution">
    <text evidence="8">The sequence shown here is derived from an EMBL/GenBank/DDBJ whole genome shotgun (WGS) entry which is preliminary data.</text>
</comment>
<organism evidence="8 9">
    <name type="scientific">Spongisporangium articulatum</name>
    <dbReference type="NCBI Taxonomy" id="3362603"/>
    <lineage>
        <taxon>Bacteria</taxon>
        <taxon>Bacillati</taxon>
        <taxon>Actinomycetota</taxon>
        <taxon>Actinomycetes</taxon>
        <taxon>Kineosporiales</taxon>
        <taxon>Kineosporiaceae</taxon>
        <taxon>Spongisporangium</taxon>
    </lineage>
</organism>
<keyword evidence="2 4" id="KW-0378">Hydrolase</keyword>
<comment type="similarity">
    <text evidence="1 4">Belongs to the glycosyl hydrolase 26 family.</text>
</comment>
<feature type="transmembrane region" description="Helical" evidence="6">
    <location>
        <begin position="30"/>
        <end position="52"/>
    </location>
</feature>
<evidence type="ECO:0000256" key="6">
    <source>
        <dbReference type="SAM" id="Phobius"/>
    </source>
</evidence>
<reference evidence="8 9" key="1">
    <citation type="submission" date="2024-10" db="EMBL/GenBank/DDBJ databases">
        <title>The Natural Products Discovery Center: Release of the First 8490 Sequenced Strains for Exploring Actinobacteria Biosynthetic Diversity.</title>
        <authorList>
            <person name="Kalkreuter E."/>
            <person name="Kautsar S.A."/>
            <person name="Yang D."/>
            <person name="Bader C.D."/>
            <person name="Teijaro C.N."/>
            <person name="Fluegel L."/>
            <person name="Davis C.M."/>
            <person name="Simpson J.R."/>
            <person name="Lauterbach L."/>
            <person name="Steele A.D."/>
            <person name="Gui C."/>
            <person name="Meng S."/>
            <person name="Li G."/>
            <person name="Viehrig K."/>
            <person name="Ye F."/>
            <person name="Su P."/>
            <person name="Kiefer A.F."/>
            <person name="Nichols A."/>
            <person name="Cepeda A.J."/>
            <person name="Yan W."/>
            <person name="Fan B."/>
            <person name="Jiang Y."/>
            <person name="Adhikari A."/>
            <person name="Zheng C.-J."/>
            <person name="Schuster L."/>
            <person name="Cowan T.M."/>
            <person name="Smanski M.J."/>
            <person name="Chevrette M.G."/>
            <person name="De Carvalho L.P.S."/>
            <person name="Shen B."/>
        </authorList>
    </citation>
    <scope>NUCLEOTIDE SEQUENCE [LARGE SCALE GENOMIC DNA]</scope>
    <source>
        <strain evidence="8 9">NPDC049639</strain>
    </source>
</reference>
<dbReference type="Proteomes" id="UP001612915">
    <property type="component" value="Unassembled WGS sequence"/>
</dbReference>
<feature type="domain" description="GH26" evidence="7">
    <location>
        <begin position="22"/>
        <end position="399"/>
    </location>
</feature>
<dbReference type="RefSeq" id="WP_398277011.1">
    <property type="nucleotide sequence ID" value="NZ_JBITLV010000002.1"/>
</dbReference>
<dbReference type="InterPro" id="IPR017853">
    <property type="entry name" value="GH"/>
</dbReference>
<sequence length="414" mass="45978">MREVSHGPVRPDDVPLFVGHPRRSRRRPRLLVPLLSMALLAGAVAVANVKLLPAYLAGRQCRVDDLRGVVPADGALVGVDLDWKHSTLARHRQALGHAPAVAVEFASVPIPDGDRARIDSAAAQVRRNGGVLLLTLEPGGGLDTMTDPVIAQLVRELAQLNRRGVPVVLRFAHEMNGSWYAWGQQPRRYVQVFRRVAQAVHAQAPGTAMMWAPSYGGGYPFRSTYTPKRGTRDYRDLDTNGDGRLTMADDMYAPFYPGDDVVDWVGLSAYHWGNRYPWGENEVPEPGRFAAMLSGTYQGSIGDERKVPDFYRVYGVVHGKPVGIPETAAFYAPGRSGASESAIKRAWWRQVFSGQVHQRYPQVKMINWFEIRKYETEVDEVVDWRFDASPALAASFRADLPGWARYADAVKACD</sequence>
<evidence type="ECO:0000256" key="5">
    <source>
        <dbReference type="SAM" id="MobiDB-lite"/>
    </source>
</evidence>
<dbReference type="PROSITE" id="PS51764">
    <property type="entry name" value="GH26"/>
    <property type="match status" value="1"/>
</dbReference>
<dbReference type="InterPro" id="IPR022790">
    <property type="entry name" value="GH26_dom"/>
</dbReference>
<gene>
    <name evidence="8" type="ORF">ACIB24_06545</name>
</gene>
<accession>A0ABW8AL43</accession>
<dbReference type="EMBL" id="JBITLV010000002">
    <property type="protein sequence ID" value="MFI7586718.1"/>
    <property type="molecule type" value="Genomic_DNA"/>
</dbReference>
<evidence type="ECO:0000256" key="4">
    <source>
        <dbReference type="PROSITE-ProRule" id="PRU01100"/>
    </source>
</evidence>